<keyword evidence="3" id="KW-1185">Reference proteome</keyword>
<gene>
    <name evidence="2" type="ORF">KV203_09825</name>
</gene>
<name>A0ABX8SCN0_9ACTN</name>
<reference evidence="2" key="1">
    <citation type="submission" date="2021-07" db="EMBL/GenBank/DDBJ databases">
        <title>Candidatus Kaistella beijingensis sp. nov. isolated from a municipal wastewater treatment plant is involved in sludge foaming.</title>
        <authorList>
            <person name="Song Y."/>
            <person name="Liu S.-J."/>
        </authorList>
    </citation>
    <scope>NUCLEOTIDE SEQUENCE</scope>
    <source>
        <strain evidence="2">DSM 43998</strain>
    </source>
</reference>
<sequence length="143" mass="15232">MSGPDQLSALDQAAAVLAGRLAIRVHSIRAAAWITRSALEQTIDGLLQRKGLPTGRANTRSLLGCLEVLYQDDAAWVATSAQYAWDRLSRAAHHHAYELPPTHAEVAVLVEVVRRLDGYCTSSTPDSRAGSAAQSSPPGPVAH</sequence>
<evidence type="ECO:0000256" key="1">
    <source>
        <dbReference type="SAM" id="MobiDB-lite"/>
    </source>
</evidence>
<protein>
    <recommendedName>
        <fullName evidence="4">DUF4145 domain-containing protein</fullName>
    </recommendedName>
</protein>
<evidence type="ECO:0000313" key="2">
    <source>
        <dbReference type="EMBL" id="QXQ15553.1"/>
    </source>
</evidence>
<organism evidence="2 3">
    <name type="scientific">Skermania pinensis</name>
    <dbReference type="NCBI Taxonomy" id="39122"/>
    <lineage>
        <taxon>Bacteria</taxon>
        <taxon>Bacillati</taxon>
        <taxon>Actinomycetota</taxon>
        <taxon>Actinomycetes</taxon>
        <taxon>Mycobacteriales</taxon>
        <taxon>Gordoniaceae</taxon>
        <taxon>Skermania</taxon>
    </lineage>
</organism>
<evidence type="ECO:0008006" key="4">
    <source>
        <dbReference type="Google" id="ProtNLM"/>
    </source>
</evidence>
<dbReference type="Proteomes" id="UP000887023">
    <property type="component" value="Chromosome"/>
</dbReference>
<feature type="region of interest" description="Disordered" evidence="1">
    <location>
        <begin position="122"/>
        <end position="143"/>
    </location>
</feature>
<proteinExistence type="predicted"/>
<feature type="compositionally biased region" description="Polar residues" evidence="1">
    <location>
        <begin position="122"/>
        <end position="136"/>
    </location>
</feature>
<accession>A0ABX8SCN0</accession>
<dbReference type="RefSeq" id="WP_174522042.1">
    <property type="nucleotide sequence ID" value="NZ_CBCRUZ010000001.1"/>
</dbReference>
<dbReference type="EMBL" id="CP079105">
    <property type="protein sequence ID" value="QXQ15553.1"/>
    <property type="molecule type" value="Genomic_DNA"/>
</dbReference>
<evidence type="ECO:0000313" key="3">
    <source>
        <dbReference type="Proteomes" id="UP000887023"/>
    </source>
</evidence>